<evidence type="ECO:0000256" key="2">
    <source>
        <dbReference type="ARBA" id="ARBA00011738"/>
    </source>
</evidence>
<evidence type="ECO:0000313" key="12">
    <source>
        <dbReference type="Proteomes" id="UP000275461"/>
    </source>
</evidence>
<dbReference type="InterPro" id="IPR006311">
    <property type="entry name" value="TAT_signal"/>
</dbReference>
<dbReference type="AlphaFoldDB" id="A0A498C488"/>
<comment type="function">
    <text evidence="1">Specific class of high-redox-potential 4Fe-4S ferredoxins. Functions in anaerobic electron transport in most purple and in some other photosynthetic bacteria and in at least one genus (Paracoccus) of halophilic, denitrifying bacteria.</text>
</comment>
<comment type="caution">
    <text evidence="11">The sequence shown here is derived from an EMBL/GenBank/DDBJ whole genome shotgun (WGS) entry which is preliminary data.</text>
</comment>
<dbReference type="SUPFAM" id="SSF57652">
    <property type="entry name" value="HIPIP (high potential iron protein)"/>
    <property type="match status" value="1"/>
</dbReference>
<evidence type="ECO:0000256" key="9">
    <source>
        <dbReference type="ARBA" id="ARBA00023014"/>
    </source>
</evidence>
<accession>A0A498C488</accession>
<protein>
    <submittedName>
        <fullName evidence="11">Secreted protein</fullName>
    </submittedName>
</protein>
<sequence>MSQDIDTKRRSFLKTTALGVAAVPFAGAMLQSQVARADMPRLEEDDDIAQSLDYVHDAADASDHAQYQDGSTCANCSLWQGGDEQWGGCDIIPGHNVNADGWCNAWVPAG</sequence>
<dbReference type="InterPro" id="IPR036369">
    <property type="entry name" value="HIPIP_sf"/>
</dbReference>
<evidence type="ECO:0000256" key="1">
    <source>
        <dbReference type="ARBA" id="ARBA00002137"/>
    </source>
</evidence>
<dbReference type="NCBIfam" id="TIGR01409">
    <property type="entry name" value="TAT_signal_seq"/>
    <property type="match status" value="1"/>
</dbReference>
<dbReference type="Gene3D" id="4.10.490.10">
    <property type="entry name" value="High potential iron-sulphur protein"/>
    <property type="match status" value="1"/>
</dbReference>
<evidence type="ECO:0000256" key="4">
    <source>
        <dbReference type="ARBA" id="ARBA00022485"/>
    </source>
</evidence>
<dbReference type="GO" id="GO:0009055">
    <property type="term" value="F:electron transfer activity"/>
    <property type="evidence" value="ECO:0007669"/>
    <property type="project" value="InterPro"/>
</dbReference>
<dbReference type="OrthoDB" id="5298540at2"/>
<organism evidence="11 12">
    <name type="scientific">Alkalispirillum mobile</name>
    <dbReference type="NCBI Taxonomy" id="85925"/>
    <lineage>
        <taxon>Bacteria</taxon>
        <taxon>Pseudomonadati</taxon>
        <taxon>Pseudomonadota</taxon>
        <taxon>Gammaproteobacteria</taxon>
        <taxon>Chromatiales</taxon>
        <taxon>Ectothiorhodospiraceae</taxon>
        <taxon>Alkalispirillum</taxon>
    </lineage>
</organism>
<keyword evidence="4" id="KW-0004">4Fe-4S</keyword>
<dbReference type="RefSeq" id="WP_121441011.1">
    <property type="nucleotide sequence ID" value="NZ_RCDA01000001.1"/>
</dbReference>
<evidence type="ECO:0000256" key="7">
    <source>
        <dbReference type="ARBA" id="ARBA00022982"/>
    </source>
</evidence>
<evidence type="ECO:0000259" key="10">
    <source>
        <dbReference type="PROSITE" id="PS51373"/>
    </source>
</evidence>
<reference evidence="11 12" key="1">
    <citation type="submission" date="2018-10" db="EMBL/GenBank/DDBJ databases">
        <title>Genomic Encyclopedia of Type Strains, Phase IV (KMG-IV): sequencing the most valuable type-strain genomes for metagenomic binning, comparative biology and taxonomic classification.</title>
        <authorList>
            <person name="Goeker M."/>
        </authorList>
    </citation>
    <scope>NUCLEOTIDE SEQUENCE [LARGE SCALE GENOMIC DNA]</scope>
    <source>
        <strain evidence="11 12">DSM 12769</strain>
    </source>
</reference>
<feature type="domain" description="High potential iron-sulfur proteins family profile" evidence="10">
    <location>
        <begin position="36"/>
        <end position="110"/>
    </location>
</feature>
<evidence type="ECO:0000256" key="8">
    <source>
        <dbReference type="ARBA" id="ARBA00023004"/>
    </source>
</evidence>
<gene>
    <name evidence="11" type="ORF">DFR31_0427</name>
</gene>
<evidence type="ECO:0000256" key="3">
    <source>
        <dbReference type="ARBA" id="ARBA00022448"/>
    </source>
</evidence>
<keyword evidence="5" id="KW-0479">Metal-binding</keyword>
<dbReference type="Proteomes" id="UP000275461">
    <property type="component" value="Unassembled WGS sequence"/>
</dbReference>
<dbReference type="InterPro" id="IPR019546">
    <property type="entry name" value="TAT_signal_bac_arc"/>
</dbReference>
<keyword evidence="3" id="KW-0813">Transport</keyword>
<keyword evidence="9" id="KW-0411">Iron-sulfur</keyword>
<dbReference type="GO" id="GO:0046872">
    <property type="term" value="F:metal ion binding"/>
    <property type="evidence" value="ECO:0007669"/>
    <property type="project" value="UniProtKB-KW"/>
</dbReference>
<dbReference type="PROSITE" id="PS51318">
    <property type="entry name" value="TAT"/>
    <property type="match status" value="1"/>
</dbReference>
<comment type="subunit">
    <text evidence="2">Homodimer.</text>
</comment>
<keyword evidence="7" id="KW-0249">Electron transport</keyword>
<dbReference type="GO" id="GO:0019646">
    <property type="term" value="P:aerobic electron transport chain"/>
    <property type="evidence" value="ECO:0007669"/>
    <property type="project" value="InterPro"/>
</dbReference>
<dbReference type="Pfam" id="PF01355">
    <property type="entry name" value="HIPIP"/>
    <property type="match status" value="1"/>
</dbReference>
<keyword evidence="12" id="KW-1185">Reference proteome</keyword>
<proteinExistence type="predicted"/>
<evidence type="ECO:0000313" key="11">
    <source>
        <dbReference type="EMBL" id="RLK50525.1"/>
    </source>
</evidence>
<keyword evidence="8" id="KW-0408">Iron</keyword>
<name>A0A498C488_9GAMM</name>
<dbReference type="PROSITE" id="PS51373">
    <property type="entry name" value="HIPIP"/>
    <property type="match status" value="1"/>
</dbReference>
<dbReference type="InterPro" id="IPR000170">
    <property type="entry name" value="High_potential_FeS_prot"/>
</dbReference>
<dbReference type="GO" id="GO:0051539">
    <property type="term" value="F:4 iron, 4 sulfur cluster binding"/>
    <property type="evidence" value="ECO:0007669"/>
    <property type="project" value="UniProtKB-KW"/>
</dbReference>
<evidence type="ECO:0000256" key="5">
    <source>
        <dbReference type="ARBA" id="ARBA00022723"/>
    </source>
</evidence>
<evidence type="ECO:0000256" key="6">
    <source>
        <dbReference type="ARBA" id="ARBA00022729"/>
    </source>
</evidence>
<keyword evidence="6" id="KW-0732">Signal</keyword>
<dbReference type="EMBL" id="RCDA01000001">
    <property type="protein sequence ID" value="RLK50525.1"/>
    <property type="molecule type" value="Genomic_DNA"/>
</dbReference>